<evidence type="ECO:0000256" key="2">
    <source>
        <dbReference type="ARBA" id="ARBA00022692"/>
    </source>
</evidence>
<accession>A0ABQ8LWP8</accession>
<keyword evidence="5" id="KW-1133">Transmembrane helix</keyword>
<keyword evidence="12" id="KW-0675">Receptor</keyword>
<dbReference type="InterPro" id="IPR003961">
    <property type="entry name" value="FN3_dom"/>
</dbReference>
<evidence type="ECO:0000256" key="3">
    <source>
        <dbReference type="ARBA" id="ARBA00022729"/>
    </source>
</evidence>
<evidence type="ECO:0000256" key="1">
    <source>
        <dbReference type="ARBA" id="ARBA00004479"/>
    </source>
</evidence>
<dbReference type="SMART" id="SM00409">
    <property type="entry name" value="IG"/>
    <property type="match status" value="1"/>
</dbReference>
<evidence type="ECO:0000256" key="4">
    <source>
        <dbReference type="ARBA" id="ARBA00022737"/>
    </source>
</evidence>
<keyword evidence="6" id="KW-0472">Membrane</keyword>
<gene>
    <name evidence="12" type="ORF">H4Q32_017393</name>
</gene>
<keyword evidence="3" id="KW-0732">Signal</keyword>
<evidence type="ECO:0000256" key="7">
    <source>
        <dbReference type="ARBA" id="ARBA00023157"/>
    </source>
</evidence>
<dbReference type="CDD" id="cd00063">
    <property type="entry name" value="FN3"/>
    <property type="match status" value="2"/>
</dbReference>
<keyword evidence="13" id="KW-1185">Reference proteome</keyword>
<dbReference type="PROSITE" id="PS50835">
    <property type="entry name" value="IG_LIKE"/>
    <property type="match status" value="1"/>
</dbReference>
<dbReference type="SMART" id="SM00060">
    <property type="entry name" value="FN3"/>
    <property type="match status" value="3"/>
</dbReference>
<dbReference type="Pfam" id="PF00041">
    <property type="entry name" value="fn3"/>
    <property type="match status" value="1"/>
</dbReference>
<keyword evidence="4" id="KW-0677">Repeat</keyword>
<dbReference type="Gene3D" id="2.60.40.10">
    <property type="entry name" value="Immunoglobulins"/>
    <property type="match status" value="4"/>
</dbReference>
<feature type="domain" description="Fibronectin type-III" evidence="11">
    <location>
        <begin position="434"/>
        <end position="535"/>
    </location>
</feature>
<evidence type="ECO:0000256" key="5">
    <source>
        <dbReference type="ARBA" id="ARBA00022989"/>
    </source>
</evidence>
<feature type="domain" description="Ig-like" evidence="10">
    <location>
        <begin position="181"/>
        <end position="272"/>
    </location>
</feature>
<dbReference type="EMBL" id="JACTAM010000016">
    <property type="protein sequence ID" value="KAI2655071.1"/>
    <property type="molecule type" value="Genomic_DNA"/>
</dbReference>
<proteinExistence type="predicted"/>
<keyword evidence="9" id="KW-0393">Immunoglobulin domain</keyword>
<evidence type="ECO:0000313" key="12">
    <source>
        <dbReference type="EMBL" id="KAI2655071.1"/>
    </source>
</evidence>
<sequence length="811" mass="89580">MACEQRHTREMVGKVENAFLSNLPLHHLAGLVSVYCGYMAVLSNRRLKLGYRARASAGCISCCLESLSSSFPAKHVVFFRSQSGTLASIFTYVGAVGAITSSVGSQADHCWKSKHGLYALDVDRPLLIAFGECGATLQVPEDSRPSRSHYKPILLEATVDRKGYIAVDDILLLNYPCYKAPHFSRLGDVEVNAGQNATFQCVAAGRPNEAEKFLLERHNGEVSSGGSVKHLGRNRFSVSFQLEDVQKPEQDLYRCVTQSSRGSGVSNYAELIVKVPPSPIAPPQLLRAGSTYLIIQLNTNSILGDGPIIRREIEYRASQAPWSEILGVNMVTYKLWHLDPDTEYHISVLLTRPGEGGTGPPGPPLISRTKCAESSISSSVFIQQAAREELTCRPRPPGCSLWVRSHLKREPRSGRSKRCSWHPDKAFELEPMRALRGLRASEIQSRQLTLQWETPAFNLTRCHTYSVSLCYRYTTAGGGGGHNTTVRECLAVEHNTSRFTLRDLPPFHTIQIRLALANTEGKKEGKEVMFQTEEDIPGGIAPESLTFTPLEDMIFLKWEEPVEPNGLITQYEVCVFLLFTAFVSISLTLSESAEIGFDESAFLPVSDRQKISYQSIESSDPGINVPGPRRTVSKLRNETYHMFSNLHPGTTYLISVRARTAKGFGQTALTEITTNISAPTFDYGDMPSPLSETESTITVLLRPAQGRGAPVSTYQVIVEEEAGRKVKRELGVQDCFPIPTSHGEAQARGAPHYYTAELPPSSLPEATPFTVGDNHTYNGYWNSPLDPRKNYLIYSQAMSNFRGLDFANTAA</sequence>
<organism evidence="12 13">
    <name type="scientific">Labeo rohita</name>
    <name type="common">Indian major carp</name>
    <name type="synonym">Cyprinus rohita</name>
    <dbReference type="NCBI Taxonomy" id="84645"/>
    <lineage>
        <taxon>Eukaryota</taxon>
        <taxon>Metazoa</taxon>
        <taxon>Chordata</taxon>
        <taxon>Craniata</taxon>
        <taxon>Vertebrata</taxon>
        <taxon>Euteleostomi</taxon>
        <taxon>Actinopterygii</taxon>
        <taxon>Neopterygii</taxon>
        <taxon>Teleostei</taxon>
        <taxon>Ostariophysi</taxon>
        <taxon>Cypriniformes</taxon>
        <taxon>Cyprinidae</taxon>
        <taxon>Labeoninae</taxon>
        <taxon>Labeonini</taxon>
        <taxon>Labeo</taxon>
    </lineage>
</organism>
<dbReference type="InterPro" id="IPR013783">
    <property type="entry name" value="Ig-like_fold"/>
</dbReference>
<dbReference type="InterPro" id="IPR057598">
    <property type="entry name" value="Fn3_PTPRU"/>
</dbReference>
<dbReference type="InterPro" id="IPR036179">
    <property type="entry name" value="Ig-like_dom_sf"/>
</dbReference>
<evidence type="ECO:0000256" key="9">
    <source>
        <dbReference type="ARBA" id="ARBA00023319"/>
    </source>
</evidence>
<evidence type="ECO:0000259" key="10">
    <source>
        <dbReference type="PROSITE" id="PS50835"/>
    </source>
</evidence>
<dbReference type="PANTHER" id="PTHR24051:SF10">
    <property type="entry name" value="RECEPTOR-TYPE TYROSINE-PROTEIN PHOSPHATASE U-RELATED"/>
    <property type="match status" value="1"/>
</dbReference>
<comment type="subcellular location">
    <subcellularLocation>
        <location evidence="1">Membrane</location>
        <topology evidence="1">Single-pass type I membrane protein</topology>
    </subcellularLocation>
</comment>
<keyword evidence="2" id="KW-0812">Transmembrane</keyword>
<dbReference type="Pfam" id="PF23144">
    <property type="entry name" value="Fn3_PTPRU"/>
    <property type="match status" value="1"/>
</dbReference>
<dbReference type="PANTHER" id="PTHR24051">
    <property type="entry name" value="SUSHI DOMAIN-CONTAINING PROTEIN 1"/>
    <property type="match status" value="1"/>
</dbReference>
<dbReference type="InterPro" id="IPR007110">
    <property type="entry name" value="Ig-like_dom"/>
</dbReference>
<dbReference type="SUPFAM" id="SSF48726">
    <property type="entry name" value="Immunoglobulin"/>
    <property type="match status" value="1"/>
</dbReference>
<evidence type="ECO:0000256" key="6">
    <source>
        <dbReference type="ARBA" id="ARBA00023136"/>
    </source>
</evidence>
<reference evidence="12 13" key="1">
    <citation type="submission" date="2022-01" db="EMBL/GenBank/DDBJ databases">
        <title>A high-quality chromosome-level genome assembly of rohu carp, Labeo rohita.</title>
        <authorList>
            <person name="Arick M.A. II"/>
            <person name="Hsu C.-Y."/>
            <person name="Magbanua Z."/>
            <person name="Pechanova O."/>
            <person name="Grover C."/>
            <person name="Miller E."/>
            <person name="Thrash A."/>
            <person name="Ezzel L."/>
            <person name="Alam S."/>
            <person name="Benzie J."/>
            <person name="Hamilton M."/>
            <person name="Karsi A."/>
            <person name="Lawrence M.L."/>
            <person name="Peterson D.G."/>
        </authorList>
    </citation>
    <scope>NUCLEOTIDE SEQUENCE [LARGE SCALE GENOMIC DNA]</scope>
    <source>
        <strain evidence="13">BAU-BD-2019</strain>
        <tissue evidence="12">Blood</tissue>
    </source>
</reference>
<dbReference type="InterPro" id="IPR051622">
    <property type="entry name" value="R-tyr_protein_phosphatases"/>
</dbReference>
<dbReference type="Proteomes" id="UP000830375">
    <property type="component" value="Unassembled WGS sequence"/>
</dbReference>
<dbReference type="PROSITE" id="PS50853">
    <property type="entry name" value="FN3"/>
    <property type="match status" value="2"/>
</dbReference>
<evidence type="ECO:0000256" key="8">
    <source>
        <dbReference type="ARBA" id="ARBA00023180"/>
    </source>
</evidence>
<dbReference type="InterPro" id="IPR036116">
    <property type="entry name" value="FN3_sf"/>
</dbReference>
<name>A0ABQ8LWP8_LABRO</name>
<protein>
    <submittedName>
        <fullName evidence="12">Receptor-type tyrosine-protein phosphatase U</fullName>
    </submittedName>
</protein>
<comment type="caution">
    <text evidence="12">The sequence shown here is derived from an EMBL/GenBank/DDBJ whole genome shotgun (WGS) entry which is preliminary data.</text>
</comment>
<evidence type="ECO:0000259" key="11">
    <source>
        <dbReference type="PROSITE" id="PS50853"/>
    </source>
</evidence>
<keyword evidence="8" id="KW-0325">Glycoprotein</keyword>
<keyword evidence="7" id="KW-1015">Disulfide bond</keyword>
<feature type="domain" description="Fibronectin type-III" evidence="11">
    <location>
        <begin position="279"/>
        <end position="372"/>
    </location>
</feature>
<evidence type="ECO:0000313" key="13">
    <source>
        <dbReference type="Proteomes" id="UP000830375"/>
    </source>
</evidence>
<dbReference type="InterPro" id="IPR003599">
    <property type="entry name" value="Ig_sub"/>
</dbReference>
<dbReference type="SUPFAM" id="SSF49265">
    <property type="entry name" value="Fibronectin type III"/>
    <property type="match status" value="2"/>
</dbReference>